<comment type="caution">
    <text evidence="3">The sequence shown here is derived from an EMBL/GenBank/DDBJ whole genome shotgun (WGS) entry which is preliminary data.</text>
</comment>
<dbReference type="Gene3D" id="3.40.50.12230">
    <property type="match status" value="1"/>
</dbReference>
<evidence type="ECO:0000259" key="2">
    <source>
        <dbReference type="Pfam" id="PF02911"/>
    </source>
</evidence>
<sequence length="275" mass="30412">MGLVKFMVLNRKGVLLSKLEVVTTIKGKPNPVKIFSEKENLGLHKWPPDFAHGQFDVGLVVGMINVHASLLPRWRGAAPIIYALASGDTQTGITIMKISPKKFDVGEIVSQESIQIHPDMKMGRLFTQLGTLGAANLIKTVASLPQNLSNAQPQPADGVTYAPKVKPEFANIKWDAMTARQIYDLERALDGVFHLQTMWKDTPVKLISVSQGEFSSTVYDKFNPGFVVYDKQKKILKILCSNSQFIIVEKVGVVGKKIMTATDFNNGYVKKEPPD</sequence>
<dbReference type="InterPro" id="IPR002376">
    <property type="entry name" value="Formyl_transf_N"/>
</dbReference>
<feature type="non-terminal residue" evidence="3">
    <location>
        <position position="275"/>
    </location>
</feature>
<dbReference type="SUPFAM" id="SSF50486">
    <property type="entry name" value="FMT C-terminal domain-like"/>
    <property type="match status" value="1"/>
</dbReference>
<protein>
    <submittedName>
        <fullName evidence="3">Methionyl-tRNA formyltransferase, mitochondrial</fullName>
    </submittedName>
</protein>
<dbReference type="SUPFAM" id="SSF53328">
    <property type="entry name" value="Formyltransferase"/>
    <property type="match status" value="1"/>
</dbReference>
<dbReference type="PANTHER" id="PTHR11138">
    <property type="entry name" value="METHIONYL-TRNA FORMYLTRANSFERASE"/>
    <property type="match status" value="1"/>
</dbReference>
<evidence type="ECO:0000259" key="1">
    <source>
        <dbReference type="Pfam" id="PF00551"/>
    </source>
</evidence>
<dbReference type="InterPro" id="IPR011034">
    <property type="entry name" value="Formyl_transferase-like_C_sf"/>
</dbReference>
<dbReference type="InterPro" id="IPR005793">
    <property type="entry name" value="Formyl_trans_C"/>
</dbReference>
<dbReference type="Pfam" id="PF02911">
    <property type="entry name" value="Formyl_trans_C"/>
    <property type="match status" value="1"/>
</dbReference>
<reference evidence="3 4" key="1">
    <citation type="submission" date="2017-03" db="EMBL/GenBank/DDBJ databases">
        <title>Genome of the blue death feigning beetle - Asbolus verrucosus.</title>
        <authorList>
            <person name="Rider S.D."/>
        </authorList>
    </citation>
    <scope>NUCLEOTIDE SEQUENCE [LARGE SCALE GENOMIC DNA]</scope>
    <source>
        <strain evidence="3">Butters</strain>
        <tissue evidence="3">Head and leg muscle</tissue>
    </source>
</reference>
<organism evidence="3 4">
    <name type="scientific">Asbolus verrucosus</name>
    <name type="common">Desert ironclad beetle</name>
    <dbReference type="NCBI Taxonomy" id="1661398"/>
    <lineage>
        <taxon>Eukaryota</taxon>
        <taxon>Metazoa</taxon>
        <taxon>Ecdysozoa</taxon>
        <taxon>Arthropoda</taxon>
        <taxon>Hexapoda</taxon>
        <taxon>Insecta</taxon>
        <taxon>Pterygota</taxon>
        <taxon>Neoptera</taxon>
        <taxon>Endopterygota</taxon>
        <taxon>Coleoptera</taxon>
        <taxon>Polyphaga</taxon>
        <taxon>Cucujiformia</taxon>
        <taxon>Tenebrionidae</taxon>
        <taxon>Pimeliinae</taxon>
        <taxon>Asbolus</taxon>
    </lineage>
</organism>
<dbReference type="GO" id="GO:0005739">
    <property type="term" value="C:mitochondrion"/>
    <property type="evidence" value="ECO:0007669"/>
    <property type="project" value="TreeGrafter"/>
</dbReference>
<gene>
    <name evidence="3" type="ORF">BDFB_003451</name>
</gene>
<dbReference type="PANTHER" id="PTHR11138:SF5">
    <property type="entry name" value="METHIONYL-TRNA FORMYLTRANSFERASE, MITOCHONDRIAL"/>
    <property type="match status" value="1"/>
</dbReference>
<feature type="domain" description="Formyl transferase N-terminal" evidence="1">
    <location>
        <begin position="62"/>
        <end position="138"/>
    </location>
</feature>
<evidence type="ECO:0000313" key="3">
    <source>
        <dbReference type="EMBL" id="RZC32200.1"/>
    </source>
</evidence>
<dbReference type="EMBL" id="QDEB01099133">
    <property type="protein sequence ID" value="RZC32200.1"/>
    <property type="molecule type" value="Genomic_DNA"/>
</dbReference>
<keyword evidence="4" id="KW-1185">Reference proteome</keyword>
<feature type="domain" description="Formyl transferase C-terminal" evidence="2">
    <location>
        <begin position="164"/>
        <end position="268"/>
    </location>
</feature>
<evidence type="ECO:0000313" key="4">
    <source>
        <dbReference type="Proteomes" id="UP000292052"/>
    </source>
</evidence>
<dbReference type="AlphaFoldDB" id="A0A482VHQ4"/>
<dbReference type="Pfam" id="PF00551">
    <property type="entry name" value="Formyl_trans_N"/>
    <property type="match status" value="1"/>
</dbReference>
<dbReference type="STRING" id="1661398.A0A482VHQ4"/>
<accession>A0A482VHQ4</accession>
<dbReference type="InterPro" id="IPR036477">
    <property type="entry name" value="Formyl_transf_N_sf"/>
</dbReference>
<dbReference type="Proteomes" id="UP000292052">
    <property type="component" value="Unassembled WGS sequence"/>
</dbReference>
<dbReference type="GO" id="GO:0004479">
    <property type="term" value="F:methionyl-tRNA formyltransferase activity"/>
    <property type="evidence" value="ECO:0007669"/>
    <property type="project" value="TreeGrafter"/>
</dbReference>
<keyword evidence="3" id="KW-0808">Transferase</keyword>
<dbReference type="OrthoDB" id="10268103at2759"/>
<name>A0A482VHQ4_ASBVE</name>
<proteinExistence type="predicted"/>